<dbReference type="Gene3D" id="3.30.1380.10">
    <property type="match status" value="1"/>
</dbReference>
<dbReference type="PANTHER" id="PTHR34385:SF1">
    <property type="entry name" value="PEPTIDOGLYCAN L-ALANYL-D-GLUTAMATE ENDOPEPTIDASE CWLK"/>
    <property type="match status" value="1"/>
</dbReference>
<dbReference type="EMBL" id="RAQO01000006">
    <property type="protein sequence ID" value="RKF18061.1"/>
    <property type="molecule type" value="Genomic_DNA"/>
</dbReference>
<dbReference type="Pfam" id="PF02557">
    <property type="entry name" value="VanY"/>
    <property type="match status" value="1"/>
</dbReference>
<proteinExistence type="predicted"/>
<protein>
    <submittedName>
        <fullName evidence="2">D-alanyl-D-alanine carboxypeptidase family protein</fullName>
    </submittedName>
</protein>
<dbReference type="InterPro" id="IPR003709">
    <property type="entry name" value="VanY-like_core_dom"/>
</dbReference>
<evidence type="ECO:0000313" key="2">
    <source>
        <dbReference type="EMBL" id="RKF18061.1"/>
    </source>
</evidence>
<keyword evidence="2" id="KW-0378">Hydrolase</keyword>
<organism evidence="2 3">
    <name type="scientific">Alginatibacterium sediminis</name>
    <dbReference type="NCBI Taxonomy" id="2164068"/>
    <lineage>
        <taxon>Bacteria</taxon>
        <taxon>Pseudomonadati</taxon>
        <taxon>Pseudomonadota</taxon>
        <taxon>Gammaproteobacteria</taxon>
        <taxon>Alteromonadales</taxon>
        <taxon>Alteromonadaceae</taxon>
        <taxon>Alginatibacterium</taxon>
    </lineage>
</organism>
<dbReference type="AlphaFoldDB" id="A0A420EBL4"/>
<keyword evidence="2" id="KW-0645">Protease</keyword>
<feature type="domain" description="D-alanyl-D-alanine carboxypeptidase-like core" evidence="1">
    <location>
        <begin position="32"/>
        <end position="179"/>
    </location>
</feature>
<dbReference type="InterPro" id="IPR009045">
    <property type="entry name" value="Zn_M74/Hedgehog-like"/>
</dbReference>
<dbReference type="RefSeq" id="WP_120355287.1">
    <property type="nucleotide sequence ID" value="NZ_RAQO01000006.1"/>
</dbReference>
<evidence type="ECO:0000313" key="3">
    <source>
        <dbReference type="Proteomes" id="UP000286482"/>
    </source>
</evidence>
<dbReference type="InterPro" id="IPR052179">
    <property type="entry name" value="DD-CPase-like"/>
</dbReference>
<reference evidence="2 3" key="1">
    <citation type="submission" date="2018-09" db="EMBL/GenBank/DDBJ databases">
        <authorList>
            <person name="Wang Z."/>
        </authorList>
    </citation>
    <scope>NUCLEOTIDE SEQUENCE [LARGE SCALE GENOMIC DNA]</scope>
    <source>
        <strain evidence="2 3">ALS 81</strain>
    </source>
</reference>
<keyword evidence="2" id="KW-0121">Carboxypeptidase</keyword>
<dbReference type="SUPFAM" id="SSF55166">
    <property type="entry name" value="Hedgehog/DD-peptidase"/>
    <property type="match status" value="1"/>
</dbReference>
<sequence length="227" mass="25608">MPVFDLSFEHVSGQLDGHLQAHESFGSLLGQTVLALQNMSNAAQADGLSMSVASGFRSFDKQLQIWNQKWSGQRPLLDAQSQTIDAAELNDEQKLLAILHWSALPGASRHHWGSDFDIYCPALVPPSEQLQLIPSEYQPGGHQYPLAQWLEQHSQSYGFFYPYQYFQGGVAQEPWHLSHREPSQSISENFELSRLKALIETSNILGKDCILSQFDMIAERFIFNICP</sequence>
<evidence type="ECO:0000259" key="1">
    <source>
        <dbReference type="Pfam" id="PF02557"/>
    </source>
</evidence>
<dbReference type="GO" id="GO:0004180">
    <property type="term" value="F:carboxypeptidase activity"/>
    <property type="evidence" value="ECO:0007669"/>
    <property type="project" value="UniProtKB-KW"/>
</dbReference>
<comment type="caution">
    <text evidence="2">The sequence shown here is derived from an EMBL/GenBank/DDBJ whole genome shotgun (WGS) entry which is preliminary data.</text>
</comment>
<dbReference type="CDD" id="cd14847">
    <property type="entry name" value="DD-carboxypeptidase_like"/>
    <property type="match status" value="1"/>
</dbReference>
<dbReference type="Proteomes" id="UP000286482">
    <property type="component" value="Unassembled WGS sequence"/>
</dbReference>
<keyword evidence="3" id="KW-1185">Reference proteome</keyword>
<accession>A0A420EBL4</accession>
<dbReference type="OrthoDB" id="9792074at2"/>
<name>A0A420EBL4_9ALTE</name>
<gene>
    <name evidence="2" type="ORF">DBZ36_12540</name>
</gene>
<dbReference type="GO" id="GO:0006508">
    <property type="term" value="P:proteolysis"/>
    <property type="evidence" value="ECO:0007669"/>
    <property type="project" value="InterPro"/>
</dbReference>
<dbReference type="PANTHER" id="PTHR34385">
    <property type="entry name" value="D-ALANYL-D-ALANINE CARBOXYPEPTIDASE"/>
    <property type="match status" value="1"/>
</dbReference>